<keyword evidence="1" id="KW-0694">RNA-binding</keyword>
<dbReference type="EMBL" id="JAQIZT010000013">
    <property type="protein sequence ID" value="KAJ6976073.1"/>
    <property type="molecule type" value="Genomic_DNA"/>
</dbReference>
<sequence>METQYRLQSSPTTVDKDLDKLHTYSHQRHSHHCLSYHRPPPHIDCLLALLVEDASQAERSNQPFPLTIVFVERKTRCNEVAEALVAQALQAVALHGGRSQSEREAALRDFRRGSTSILVATDVASRGLDVTGVAHVINLDLPKTMEDYVHRIGRTGRAGSTGQATSFYTDQDLFLVAQIKKAIADVESGNTVAFATGKTARRKEREAAAALQKEARNDPSKVMGPACINIEDKYRFMIAPSIIKSEGAADSAWDD</sequence>
<dbReference type="SUPFAM" id="SSF52540">
    <property type="entry name" value="P-loop containing nucleoside triphosphate hydrolases"/>
    <property type="match status" value="1"/>
</dbReference>
<evidence type="ECO:0000313" key="4">
    <source>
        <dbReference type="Proteomes" id="UP001164929"/>
    </source>
</evidence>
<gene>
    <name evidence="3" type="ORF">NC653_031793</name>
</gene>
<evidence type="ECO:0000313" key="3">
    <source>
        <dbReference type="EMBL" id="KAJ6976073.1"/>
    </source>
</evidence>
<dbReference type="PROSITE" id="PS51194">
    <property type="entry name" value="HELICASE_CTER"/>
    <property type="match status" value="1"/>
</dbReference>
<accession>A0AAD6Q3W8</accession>
<protein>
    <recommendedName>
        <fullName evidence="2">Helicase C-terminal domain-containing protein</fullName>
    </recommendedName>
</protein>
<feature type="domain" description="Helicase C-terminal" evidence="2">
    <location>
        <begin position="42"/>
        <end position="205"/>
    </location>
</feature>
<dbReference type="Pfam" id="PF00271">
    <property type="entry name" value="Helicase_C"/>
    <property type="match status" value="1"/>
</dbReference>
<dbReference type="InterPro" id="IPR001650">
    <property type="entry name" value="Helicase_C-like"/>
</dbReference>
<dbReference type="GO" id="GO:0003723">
    <property type="term" value="F:RNA binding"/>
    <property type="evidence" value="ECO:0007669"/>
    <property type="project" value="UniProtKB-KW"/>
</dbReference>
<dbReference type="InterPro" id="IPR027417">
    <property type="entry name" value="P-loop_NTPase"/>
</dbReference>
<keyword evidence="4" id="KW-1185">Reference proteome</keyword>
<comment type="caution">
    <text evidence="3">The sequence shown here is derived from an EMBL/GenBank/DDBJ whole genome shotgun (WGS) entry which is preliminary data.</text>
</comment>
<evidence type="ECO:0000259" key="2">
    <source>
        <dbReference type="PROSITE" id="PS51194"/>
    </source>
</evidence>
<name>A0AAD6Q3W8_9ROSI</name>
<dbReference type="CDD" id="cd18787">
    <property type="entry name" value="SF2_C_DEAD"/>
    <property type="match status" value="1"/>
</dbReference>
<dbReference type="PANTHER" id="PTHR47958">
    <property type="entry name" value="ATP-DEPENDENT RNA HELICASE DBP3"/>
    <property type="match status" value="1"/>
</dbReference>
<dbReference type="Proteomes" id="UP001164929">
    <property type="component" value="Chromosome 13"/>
</dbReference>
<proteinExistence type="predicted"/>
<organism evidence="3 4">
    <name type="scientific">Populus alba x Populus x berolinensis</name>
    <dbReference type="NCBI Taxonomy" id="444605"/>
    <lineage>
        <taxon>Eukaryota</taxon>
        <taxon>Viridiplantae</taxon>
        <taxon>Streptophyta</taxon>
        <taxon>Embryophyta</taxon>
        <taxon>Tracheophyta</taxon>
        <taxon>Spermatophyta</taxon>
        <taxon>Magnoliopsida</taxon>
        <taxon>eudicotyledons</taxon>
        <taxon>Gunneridae</taxon>
        <taxon>Pentapetalae</taxon>
        <taxon>rosids</taxon>
        <taxon>fabids</taxon>
        <taxon>Malpighiales</taxon>
        <taxon>Salicaceae</taxon>
        <taxon>Saliceae</taxon>
        <taxon>Populus</taxon>
    </lineage>
</organism>
<dbReference type="Gene3D" id="3.40.50.300">
    <property type="entry name" value="P-loop containing nucleotide triphosphate hydrolases"/>
    <property type="match status" value="1"/>
</dbReference>
<reference evidence="3" key="1">
    <citation type="journal article" date="2023" name="Mol. Ecol. Resour.">
        <title>Chromosome-level genome assembly of a triploid poplar Populus alba 'Berolinensis'.</title>
        <authorList>
            <person name="Chen S."/>
            <person name="Yu Y."/>
            <person name="Wang X."/>
            <person name="Wang S."/>
            <person name="Zhang T."/>
            <person name="Zhou Y."/>
            <person name="He R."/>
            <person name="Meng N."/>
            <person name="Wang Y."/>
            <person name="Liu W."/>
            <person name="Liu Z."/>
            <person name="Liu J."/>
            <person name="Guo Q."/>
            <person name="Huang H."/>
            <person name="Sederoff R.R."/>
            <person name="Wang G."/>
            <person name="Qu G."/>
            <person name="Chen S."/>
        </authorList>
    </citation>
    <scope>NUCLEOTIDE SEQUENCE</scope>
    <source>
        <strain evidence="3">SC-2020</strain>
    </source>
</reference>
<dbReference type="AlphaFoldDB" id="A0AAD6Q3W8"/>
<evidence type="ECO:0000256" key="1">
    <source>
        <dbReference type="ARBA" id="ARBA00022884"/>
    </source>
</evidence>
<dbReference type="SMART" id="SM00490">
    <property type="entry name" value="HELICc"/>
    <property type="match status" value="1"/>
</dbReference>